<feature type="signal peptide" evidence="2">
    <location>
        <begin position="1"/>
        <end position="20"/>
    </location>
</feature>
<dbReference type="Pfam" id="PF02563">
    <property type="entry name" value="Poly_export"/>
    <property type="match status" value="1"/>
</dbReference>
<organism evidence="5 6">
    <name type="scientific">Sphingobacterium oryzagri</name>
    <dbReference type="NCBI Taxonomy" id="3025669"/>
    <lineage>
        <taxon>Bacteria</taxon>
        <taxon>Pseudomonadati</taxon>
        <taxon>Bacteroidota</taxon>
        <taxon>Sphingobacteriia</taxon>
        <taxon>Sphingobacteriales</taxon>
        <taxon>Sphingobacteriaceae</taxon>
        <taxon>Sphingobacterium</taxon>
    </lineage>
</organism>
<feature type="domain" description="Polysaccharide export protein N-terminal" evidence="3">
    <location>
        <begin position="43"/>
        <end position="133"/>
    </location>
</feature>
<evidence type="ECO:0000256" key="1">
    <source>
        <dbReference type="ARBA" id="ARBA00022729"/>
    </source>
</evidence>
<protein>
    <submittedName>
        <fullName evidence="5">Polysaccharide biosynthesis/export family protein</fullName>
    </submittedName>
</protein>
<dbReference type="RefSeq" id="WP_274267704.1">
    <property type="nucleotide sequence ID" value="NZ_CP117880.1"/>
</dbReference>
<dbReference type="Gene3D" id="3.10.560.10">
    <property type="entry name" value="Outer membrane lipoprotein wza domain like"/>
    <property type="match status" value="1"/>
</dbReference>
<dbReference type="PANTHER" id="PTHR33619:SF3">
    <property type="entry name" value="POLYSACCHARIDE EXPORT PROTEIN GFCE-RELATED"/>
    <property type="match status" value="1"/>
</dbReference>
<evidence type="ECO:0000313" key="6">
    <source>
        <dbReference type="Proteomes" id="UP001221558"/>
    </source>
</evidence>
<dbReference type="PANTHER" id="PTHR33619">
    <property type="entry name" value="POLYSACCHARIDE EXPORT PROTEIN GFCE-RELATED"/>
    <property type="match status" value="1"/>
</dbReference>
<evidence type="ECO:0000256" key="2">
    <source>
        <dbReference type="SAM" id="SignalP"/>
    </source>
</evidence>
<feature type="domain" description="Soluble ligand binding" evidence="4">
    <location>
        <begin position="138"/>
        <end position="188"/>
    </location>
</feature>
<dbReference type="Pfam" id="PF10531">
    <property type="entry name" value="SLBB"/>
    <property type="match status" value="1"/>
</dbReference>
<gene>
    <name evidence="5" type="ORF">PQ465_01045</name>
</gene>
<name>A0ABY7WH72_9SPHI</name>
<sequence length="252" mass="27880">MNKLFSVLLLFVLLSSCASRKDFVYLQSSGAISDEVYEKFAPKIQAEDMITITVSAADLKATLPFNQQSPYQLQAGASTDFAFKPTFLVNDQGEIDYPVLGKIKLGGLTRLQAIDYLKERLKSYIIEPSVNLTFANFKVTVLGEVNRPGSYTLPQERITVFEALGLAGDMTIRGLRKNVLLLREQNGKKSVHRIDLTTDSVMASPYYYLAQNDVVYVEPNASQIRGSSLGQNTNVLISISSLVITIVAIIIR</sequence>
<dbReference type="EMBL" id="CP117880">
    <property type="protein sequence ID" value="WDF68976.1"/>
    <property type="molecule type" value="Genomic_DNA"/>
</dbReference>
<dbReference type="Proteomes" id="UP001221558">
    <property type="component" value="Chromosome"/>
</dbReference>
<evidence type="ECO:0000259" key="3">
    <source>
        <dbReference type="Pfam" id="PF02563"/>
    </source>
</evidence>
<keyword evidence="6" id="KW-1185">Reference proteome</keyword>
<evidence type="ECO:0000313" key="5">
    <source>
        <dbReference type="EMBL" id="WDF68976.1"/>
    </source>
</evidence>
<dbReference type="InterPro" id="IPR049712">
    <property type="entry name" value="Poly_export"/>
</dbReference>
<dbReference type="PROSITE" id="PS51257">
    <property type="entry name" value="PROKAR_LIPOPROTEIN"/>
    <property type="match status" value="1"/>
</dbReference>
<dbReference type="InterPro" id="IPR003715">
    <property type="entry name" value="Poly_export_N"/>
</dbReference>
<accession>A0ABY7WH72</accession>
<evidence type="ECO:0000259" key="4">
    <source>
        <dbReference type="Pfam" id="PF10531"/>
    </source>
</evidence>
<dbReference type="InterPro" id="IPR019554">
    <property type="entry name" value="Soluble_ligand-bd"/>
</dbReference>
<reference evidence="5 6" key="1">
    <citation type="submission" date="2023-02" db="EMBL/GenBank/DDBJ databases">
        <title>Genome sequence of Sphingobacterium sp. KACC 22765.</title>
        <authorList>
            <person name="Kim S."/>
            <person name="Heo J."/>
            <person name="Kwon S.-W."/>
        </authorList>
    </citation>
    <scope>NUCLEOTIDE SEQUENCE [LARGE SCALE GENOMIC DNA]</scope>
    <source>
        <strain evidence="5 6">KACC 22765</strain>
    </source>
</reference>
<proteinExistence type="predicted"/>
<keyword evidence="1 2" id="KW-0732">Signal</keyword>
<feature type="chain" id="PRO_5046448051" evidence="2">
    <location>
        <begin position="21"/>
        <end position="252"/>
    </location>
</feature>